<evidence type="ECO:0000313" key="3">
    <source>
        <dbReference type="Proteomes" id="UP001362999"/>
    </source>
</evidence>
<dbReference type="Proteomes" id="UP001362999">
    <property type="component" value="Unassembled WGS sequence"/>
</dbReference>
<gene>
    <name evidence="2" type="ORF">R3P38DRAFT_3374650</name>
</gene>
<comment type="caution">
    <text evidence="2">The sequence shown here is derived from an EMBL/GenBank/DDBJ whole genome shotgun (WGS) entry which is preliminary data.</text>
</comment>
<organism evidence="2 3">
    <name type="scientific">Favolaschia claudopus</name>
    <dbReference type="NCBI Taxonomy" id="2862362"/>
    <lineage>
        <taxon>Eukaryota</taxon>
        <taxon>Fungi</taxon>
        <taxon>Dikarya</taxon>
        <taxon>Basidiomycota</taxon>
        <taxon>Agaricomycotina</taxon>
        <taxon>Agaricomycetes</taxon>
        <taxon>Agaricomycetidae</taxon>
        <taxon>Agaricales</taxon>
        <taxon>Marasmiineae</taxon>
        <taxon>Mycenaceae</taxon>
        <taxon>Favolaschia</taxon>
    </lineage>
</organism>
<proteinExistence type="predicted"/>
<dbReference type="AlphaFoldDB" id="A0AAV9ZM29"/>
<protein>
    <submittedName>
        <fullName evidence="2">Uncharacterized protein</fullName>
    </submittedName>
</protein>
<keyword evidence="3" id="KW-1185">Reference proteome</keyword>
<accession>A0AAV9ZM29</accession>
<dbReference type="EMBL" id="JAWWNJ010000131">
    <property type="protein sequence ID" value="KAK6987455.1"/>
    <property type="molecule type" value="Genomic_DNA"/>
</dbReference>
<feature type="region of interest" description="Disordered" evidence="1">
    <location>
        <begin position="268"/>
        <end position="289"/>
    </location>
</feature>
<evidence type="ECO:0000313" key="2">
    <source>
        <dbReference type="EMBL" id="KAK6987455.1"/>
    </source>
</evidence>
<evidence type="ECO:0000256" key="1">
    <source>
        <dbReference type="SAM" id="MobiDB-lite"/>
    </source>
</evidence>
<sequence>MHSFSKRAKQYLTWVPNNIDLPPPAYDQERRFSRADSEDATSIQPRYLYYRVYRPDTAVRSKAPFDRLDPCLGRIKARSVPPPHTAAILRGCLVAAEGLSDPQNNQGRLYLDLGDLNEPEEDAHLAWIADPTVQPQHGHTPQAPLALVYHGEDLKGRWTVRAPSRGREDYLYYSLFNQTGEIFSATSFDRTHPSLGRIQRSHIPPSTSPVFSVKRAIAKVEKQDRFRSSALYVENMASAEVSGFQDLPYMQSDRIGTRERPIVLVTQDQGASKDSVMRPARLSDGDPINGLDGKPIRLGDMFYTDGKQLKLKCSDVTCTAYHHYYECIFREPENMDSESVDTGTTKRLINSARGRSIRQNCGGSFEAGIPPFGKF</sequence>
<name>A0AAV9ZM29_9AGAR</name>
<reference evidence="2 3" key="1">
    <citation type="journal article" date="2024" name="J Genomics">
        <title>Draft genome sequencing and assembly of Favolaschia claudopus CIRM-BRFM 2984 isolated from oak limbs.</title>
        <authorList>
            <person name="Navarro D."/>
            <person name="Drula E."/>
            <person name="Chaduli D."/>
            <person name="Cazenave R."/>
            <person name="Ahrendt S."/>
            <person name="Wang J."/>
            <person name="Lipzen A."/>
            <person name="Daum C."/>
            <person name="Barry K."/>
            <person name="Grigoriev I.V."/>
            <person name="Favel A."/>
            <person name="Rosso M.N."/>
            <person name="Martin F."/>
        </authorList>
    </citation>
    <scope>NUCLEOTIDE SEQUENCE [LARGE SCALE GENOMIC DNA]</scope>
    <source>
        <strain evidence="2 3">CIRM-BRFM 2984</strain>
    </source>
</reference>